<dbReference type="SUPFAM" id="SSF50978">
    <property type="entry name" value="WD40 repeat-like"/>
    <property type="match status" value="1"/>
</dbReference>
<dbReference type="InterPro" id="IPR036322">
    <property type="entry name" value="WD40_repeat_dom_sf"/>
</dbReference>
<organism evidence="5 6">
    <name type="scientific">Aphanomyces stellatus</name>
    <dbReference type="NCBI Taxonomy" id="120398"/>
    <lineage>
        <taxon>Eukaryota</taxon>
        <taxon>Sar</taxon>
        <taxon>Stramenopiles</taxon>
        <taxon>Oomycota</taxon>
        <taxon>Saprolegniomycetes</taxon>
        <taxon>Saprolegniales</taxon>
        <taxon>Verrucalvaceae</taxon>
        <taxon>Aphanomyces</taxon>
    </lineage>
</organism>
<evidence type="ECO:0000313" key="6">
    <source>
        <dbReference type="Proteomes" id="UP000332933"/>
    </source>
</evidence>
<dbReference type="PROSITE" id="PS50082">
    <property type="entry name" value="WD_REPEATS_2"/>
    <property type="match status" value="2"/>
</dbReference>
<keyword evidence="1 3" id="KW-0853">WD repeat</keyword>
<feature type="repeat" description="WD" evidence="3">
    <location>
        <begin position="193"/>
        <end position="234"/>
    </location>
</feature>
<protein>
    <submittedName>
        <fullName evidence="5">Aste57867_21766 protein</fullName>
    </submittedName>
</protein>
<sequence>MGIAEDGSNLAATHDASVRVLDIQSDWQTTEDDSFWVSATDRPVLLHPDPVADAARMRAATSCPSTQHIVTKAAAADDPRRFHIASQSRYGLTIADHEGFSMPFYTPHAHTSLTAQLYAVQASPDGTFIGVGGADGLFHVLQVPSAQSIQLEGHVSDVTHVDFFPSSLVALTGSTDFSLRIWSLQSFKCGAVLSGHRGAIRGMGILGRGRNVVSCANDRQVKVWHCGSGKSFREWTLPSTPTCMSVVAGFHAAAGPRLPRVDDLEFETDGACFFVGTDEHGVVGLDARMADPAMTLPSVSAVSAVHAAATASTHMLVVGGDDGSICTYDLRETSTPLYMTSRSNATVHAIAFIPGNEQGAAWIASGDGSCTRWDALWSSAPVVTGELVGPTYDAVNGVCVSRHGVSTVSRDRGVRTYTEASPQSQLTS</sequence>
<gene>
    <name evidence="5" type="primary">Aste57867_21766</name>
    <name evidence="4" type="ORF">As57867_021697</name>
    <name evidence="5" type="ORF">ASTE57867_21766</name>
</gene>
<dbReference type="InterPro" id="IPR001680">
    <property type="entry name" value="WD40_rpt"/>
</dbReference>
<dbReference type="Gene3D" id="2.130.10.10">
    <property type="entry name" value="YVTN repeat-like/Quinoprotein amine dehydrogenase"/>
    <property type="match status" value="2"/>
</dbReference>
<keyword evidence="2" id="KW-0677">Repeat</keyword>
<dbReference type="EMBL" id="VJMH01007001">
    <property type="protein sequence ID" value="KAF0686438.1"/>
    <property type="molecule type" value="Genomic_DNA"/>
</dbReference>
<reference evidence="5 6" key="1">
    <citation type="submission" date="2019-03" db="EMBL/GenBank/DDBJ databases">
        <authorList>
            <person name="Gaulin E."/>
            <person name="Dumas B."/>
        </authorList>
    </citation>
    <scope>NUCLEOTIDE SEQUENCE [LARGE SCALE GENOMIC DNA]</scope>
    <source>
        <strain evidence="5">CBS 568.67</strain>
    </source>
</reference>
<dbReference type="EMBL" id="CAADRA010007027">
    <property type="protein sequence ID" value="VFT98435.1"/>
    <property type="molecule type" value="Genomic_DNA"/>
</dbReference>
<feature type="repeat" description="WD" evidence="3">
    <location>
        <begin position="151"/>
        <end position="186"/>
    </location>
</feature>
<evidence type="ECO:0000256" key="3">
    <source>
        <dbReference type="PROSITE-ProRule" id="PRU00221"/>
    </source>
</evidence>
<accession>A0A485LIE6</accession>
<dbReference type="SMART" id="SM00320">
    <property type="entry name" value="WD40"/>
    <property type="match status" value="6"/>
</dbReference>
<dbReference type="Proteomes" id="UP000332933">
    <property type="component" value="Unassembled WGS sequence"/>
</dbReference>
<evidence type="ECO:0000313" key="4">
    <source>
        <dbReference type="EMBL" id="KAF0686438.1"/>
    </source>
</evidence>
<evidence type="ECO:0000313" key="5">
    <source>
        <dbReference type="EMBL" id="VFT98435.1"/>
    </source>
</evidence>
<dbReference type="PANTHER" id="PTHR19848">
    <property type="entry name" value="WD40 REPEAT PROTEIN"/>
    <property type="match status" value="1"/>
</dbReference>
<keyword evidence="6" id="KW-1185">Reference proteome</keyword>
<evidence type="ECO:0000256" key="2">
    <source>
        <dbReference type="ARBA" id="ARBA00022737"/>
    </source>
</evidence>
<dbReference type="AlphaFoldDB" id="A0A485LIE6"/>
<proteinExistence type="predicted"/>
<evidence type="ECO:0000256" key="1">
    <source>
        <dbReference type="ARBA" id="ARBA00022574"/>
    </source>
</evidence>
<dbReference type="Pfam" id="PF00400">
    <property type="entry name" value="WD40"/>
    <property type="match status" value="2"/>
</dbReference>
<name>A0A485LIE6_9STRA</name>
<dbReference type="InterPro" id="IPR015943">
    <property type="entry name" value="WD40/YVTN_repeat-like_dom_sf"/>
</dbReference>
<reference evidence="4" key="2">
    <citation type="submission" date="2019-06" db="EMBL/GenBank/DDBJ databases">
        <title>Genomics analysis of Aphanomyces spp. identifies a new class of oomycete effector associated with host adaptation.</title>
        <authorList>
            <person name="Gaulin E."/>
        </authorList>
    </citation>
    <scope>NUCLEOTIDE SEQUENCE</scope>
    <source>
        <strain evidence="4">CBS 578.67</strain>
    </source>
</reference>
<dbReference type="PROSITE" id="PS50294">
    <property type="entry name" value="WD_REPEATS_REGION"/>
    <property type="match status" value="2"/>
</dbReference>
<dbReference type="PANTHER" id="PTHR19848:SF8">
    <property type="entry name" value="F-BOX AND WD REPEAT DOMAIN CONTAINING 7"/>
    <property type="match status" value="1"/>
</dbReference>
<dbReference type="OrthoDB" id="27537at2759"/>